<sequence>EGRWMIKPLYVDDRYFFHRKYPYDVTDKVEVSYPVKLANTKIKFPQI</sequence>
<gene>
    <name evidence="1" type="ORF">EZS28_046603</name>
</gene>
<dbReference type="Proteomes" id="UP000324800">
    <property type="component" value="Unassembled WGS sequence"/>
</dbReference>
<evidence type="ECO:0000313" key="1">
    <source>
        <dbReference type="EMBL" id="KAA6357869.1"/>
    </source>
</evidence>
<dbReference type="EMBL" id="SNRW01030728">
    <property type="protein sequence ID" value="KAA6357869.1"/>
    <property type="molecule type" value="Genomic_DNA"/>
</dbReference>
<name>A0A5J4TIA9_9EUKA</name>
<comment type="caution">
    <text evidence="1">The sequence shown here is derived from an EMBL/GenBank/DDBJ whole genome shotgun (WGS) entry which is preliminary data.</text>
</comment>
<reference evidence="1 2" key="1">
    <citation type="submission" date="2019-03" db="EMBL/GenBank/DDBJ databases">
        <title>Single cell metagenomics reveals metabolic interactions within the superorganism composed of flagellate Streblomastix strix and complex community of Bacteroidetes bacteria on its surface.</title>
        <authorList>
            <person name="Treitli S.C."/>
            <person name="Kolisko M."/>
            <person name="Husnik F."/>
            <person name="Keeling P."/>
            <person name="Hampl V."/>
        </authorList>
    </citation>
    <scope>NUCLEOTIDE SEQUENCE [LARGE SCALE GENOMIC DNA]</scope>
    <source>
        <strain evidence="1">ST1C</strain>
    </source>
</reference>
<feature type="non-terminal residue" evidence="1">
    <location>
        <position position="1"/>
    </location>
</feature>
<dbReference type="AlphaFoldDB" id="A0A5J4TIA9"/>
<evidence type="ECO:0000313" key="2">
    <source>
        <dbReference type="Proteomes" id="UP000324800"/>
    </source>
</evidence>
<proteinExistence type="predicted"/>
<accession>A0A5J4TIA9</accession>
<organism evidence="1 2">
    <name type="scientific">Streblomastix strix</name>
    <dbReference type="NCBI Taxonomy" id="222440"/>
    <lineage>
        <taxon>Eukaryota</taxon>
        <taxon>Metamonada</taxon>
        <taxon>Preaxostyla</taxon>
        <taxon>Oxymonadida</taxon>
        <taxon>Streblomastigidae</taxon>
        <taxon>Streblomastix</taxon>
    </lineage>
</organism>
<protein>
    <submittedName>
        <fullName evidence="1">Uncharacterized protein</fullName>
    </submittedName>
</protein>